<protein>
    <submittedName>
        <fullName evidence="5">Uncharacterized protein</fullName>
    </submittedName>
</protein>
<dbReference type="GO" id="GO:0008241">
    <property type="term" value="F:peptidyl-dipeptidase activity"/>
    <property type="evidence" value="ECO:0007669"/>
    <property type="project" value="InterPro"/>
</dbReference>
<keyword evidence="4" id="KW-0325">Glycoprotein</keyword>
<accession>A0AAV2HTY0</accession>
<evidence type="ECO:0000256" key="2">
    <source>
        <dbReference type="ARBA" id="ARBA00022729"/>
    </source>
</evidence>
<dbReference type="GO" id="GO:0006508">
    <property type="term" value="P:proteolysis"/>
    <property type="evidence" value="ECO:0007669"/>
    <property type="project" value="InterPro"/>
</dbReference>
<dbReference type="Proteomes" id="UP001497497">
    <property type="component" value="Unassembled WGS sequence"/>
</dbReference>
<evidence type="ECO:0000313" key="5">
    <source>
        <dbReference type="EMBL" id="CAL1537551.1"/>
    </source>
</evidence>
<keyword evidence="3" id="KW-1015">Disulfide bond</keyword>
<dbReference type="SUPFAM" id="SSF55486">
    <property type="entry name" value="Metalloproteases ('zincins'), catalytic domain"/>
    <property type="match status" value="1"/>
</dbReference>
<evidence type="ECO:0000256" key="3">
    <source>
        <dbReference type="ARBA" id="ARBA00023157"/>
    </source>
</evidence>
<dbReference type="GO" id="GO:0005886">
    <property type="term" value="C:plasma membrane"/>
    <property type="evidence" value="ECO:0007669"/>
    <property type="project" value="TreeGrafter"/>
</dbReference>
<dbReference type="InterPro" id="IPR001548">
    <property type="entry name" value="Peptidase_M2"/>
</dbReference>
<dbReference type="PANTHER" id="PTHR10514">
    <property type="entry name" value="ANGIOTENSIN-CONVERTING ENZYME"/>
    <property type="match status" value="1"/>
</dbReference>
<comment type="caution">
    <text evidence="5">The sequence shown here is derived from an EMBL/GenBank/DDBJ whole genome shotgun (WGS) entry which is preliminary data.</text>
</comment>
<dbReference type="Pfam" id="PF01401">
    <property type="entry name" value="Peptidase_M2"/>
    <property type="match status" value="1"/>
</dbReference>
<sequence>TEIQEFLKNYNSQAQIFQPRLAEALWTYYTNITDYNQKNSTDEQLLTAKFKQEAYRNATRFNLTVITPETRRCIIKIMDVGTAAQTNETKLSNVSKC</sequence>
<reference evidence="5 6" key="1">
    <citation type="submission" date="2024-04" db="EMBL/GenBank/DDBJ databases">
        <authorList>
            <consortium name="Genoscope - CEA"/>
            <person name="William W."/>
        </authorList>
    </citation>
    <scope>NUCLEOTIDE SEQUENCE [LARGE SCALE GENOMIC DNA]</scope>
</reference>
<evidence type="ECO:0000313" key="6">
    <source>
        <dbReference type="Proteomes" id="UP001497497"/>
    </source>
</evidence>
<comment type="similarity">
    <text evidence="1">Belongs to the peptidase M2 family.</text>
</comment>
<keyword evidence="6" id="KW-1185">Reference proteome</keyword>
<dbReference type="PANTHER" id="PTHR10514:SF27">
    <property type="entry name" value="ANGIOTENSIN-CONVERTING ENZYME"/>
    <property type="match status" value="1"/>
</dbReference>
<evidence type="ECO:0000256" key="1">
    <source>
        <dbReference type="ARBA" id="ARBA00008139"/>
    </source>
</evidence>
<dbReference type="GO" id="GO:0008237">
    <property type="term" value="F:metallopeptidase activity"/>
    <property type="evidence" value="ECO:0007669"/>
    <property type="project" value="InterPro"/>
</dbReference>
<organism evidence="5 6">
    <name type="scientific">Lymnaea stagnalis</name>
    <name type="common">Great pond snail</name>
    <name type="synonym">Helix stagnalis</name>
    <dbReference type="NCBI Taxonomy" id="6523"/>
    <lineage>
        <taxon>Eukaryota</taxon>
        <taxon>Metazoa</taxon>
        <taxon>Spiralia</taxon>
        <taxon>Lophotrochozoa</taxon>
        <taxon>Mollusca</taxon>
        <taxon>Gastropoda</taxon>
        <taxon>Heterobranchia</taxon>
        <taxon>Euthyneura</taxon>
        <taxon>Panpulmonata</taxon>
        <taxon>Hygrophila</taxon>
        <taxon>Lymnaeoidea</taxon>
        <taxon>Lymnaeidae</taxon>
        <taxon>Lymnaea</taxon>
    </lineage>
</organism>
<feature type="non-terminal residue" evidence="5">
    <location>
        <position position="1"/>
    </location>
</feature>
<proteinExistence type="inferred from homology"/>
<dbReference type="AlphaFoldDB" id="A0AAV2HTY0"/>
<evidence type="ECO:0000256" key="4">
    <source>
        <dbReference type="ARBA" id="ARBA00023180"/>
    </source>
</evidence>
<gene>
    <name evidence="5" type="ORF">GSLYS_00011455001</name>
</gene>
<dbReference type="EMBL" id="CAXITT010000266">
    <property type="protein sequence ID" value="CAL1537551.1"/>
    <property type="molecule type" value="Genomic_DNA"/>
</dbReference>
<keyword evidence="2" id="KW-0732">Signal</keyword>
<name>A0AAV2HTY0_LYMST</name>